<keyword evidence="8 10" id="KW-0472">Membrane</keyword>
<evidence type="ECO:0000256" key="6">
    <source>
        <dbReference type="ARBA" id="ARBA00023065"/>
    </source>
</evidence>
<evidence type="ECO:0000256" key="5">
    <source>
        <dbReference type="ARBA" id="ARBA00022729"/>
    </source>
</evidence>
<comment type="similarity">
    <text evidence="1 10">Belongs to the alphaproteobacteria porin family.</text>
</comment>
<comment type="function">
    <text evidence="10">Forms passive diffusion pores that allow small molecular weight hydrophilic materials across the outer membrane.</text>
</comment>
<evidence type="ECO:0000256" key="4">
    <source>
        <dbReference type="ARBA" id="ARBA00022692"/>
    </source>
</evidence>
<accession>A0A1W9HU25</accession>
<evidence type="ECO:0000256" key="1">
    <source>
        <dbReference type="ARBA" id="ARBA00009521"/>
    </source>
</evidence>
<keyword evidence="2 10" id="KW-0813">Transport</keyword>
<comment type="caution">
    <text evidence="11">The sequence shown here is derived from an EMBL/GenBank/DDBJ whole genome shotgun (WGS) entry which is preliminary data.</text>
</comment>
<sequence length="498" mass="51984">MKMVKSLLLGTAALFAGSFSAQAADLAAAEPVEYVKICDAYGAGYFFIPGSSDTCLRISGYVRAYFAYQGRNQNQSSTGFGNGATDIVNPVIVNAGGVLGAAGIVGNATNNAITYGNYGAVGNDIALQAAAGGNAAATARLNGLGANYVLFGNAETSDQYVSGIRALLRFDARTKTEWGLLRSFFEFAAASSNAARNGTGLQVRYGFVQFGPITAGVTDSFFNFETTNAFLSPYGDRNTRLPVLAYTASLGNGVSVTLSAEESGVTGGVGGSTSNLVNSGTWVRRSVQLPDGVANIRVAQSWGTAQISGAIAQYRFANTACTTVFAFGATCTANRVGWAVSGGVQINLSAIAKGDTFLVHGTYAEGALSYLGNVSSQSYFGNANGVGTVTARTGFAVVGEFNHFFTPAIRGAIIGGYTRLGRSPATNFGANTVNLREAWNIYGQLYWTPIRGFDVGVEVFYQDATFNAFGNGAILGNRVIGSVNDNGWGGYFRIQRSF</sequence>
<proteinExistence type="inferred from homology"/>
<evidence type="ECO:0000256" key="2">
    <source>
        <dbReference type="ARBA" id="ARBA00022448"/>
    </source>
</evidence>
<dbReference type="EMBL" id="LWDL01000024">
    <property type="protein sequence ID" value="OQW50772.1"/>
    <property type="molecule type" value="Genomic_DNA"/>
</dbReference>
<reference evidence="11 12" key="1">
    <citation type="journal article" date="2017" name="Water Res.">
        <title>Comammox in drinking water systems.</title>
        <authorList>
            <person name="Wang Y."/>
            <person name="Ma L."/>
            <person name="Mao Y."/>
            <person name="Jiang X."/>
            <person name="Xia Y."/>
            <person name="Yu K."/>
            <person name="Li B."/>
            <person name="Zhang T."/>
        </authorList>
    </citation>
    <scope>NUCLEOTIDE SEQUENCE [LARGE SCALE GENOMIC DNA]</scope>
    <source>
        <strain evidence="11">SG_bin8</strain>
    </source>
</reference>
<dbReference type="STRING" id="1827387.A4S15_13310"/>
<keyword evidence="9 10" id="KW-0998">Cell outer membrane</keyword>
<keyword evidence="7 10" id="KW-0626">Porin</keyword>
<evidence type="ECO:0000256" key="10">
    <source>
        <dbReference type="RuleBase" id="RU364005"/>
    </source>
</evidence>
<dbReference type="Pfam" id="PF02530">
    <property type="entry name" value="Porin_2"/>
    <property type="match status" value="2"/>
</dbReference>
<dbReference type="GO" id="GO:0046930">
    <property type="term" value="C:pore complex"/>
    <property type="evidence" value="ECO:0007669"/>
    <property type="project" value="UniProtKB-KW"/>
</dbReference>
<comment type="subcellular location">
    <subcellularLocation>
        <location evidence="10">Cell outer membrane</location>
        <topology evidence="10">Multi-pass membrane protein</topology>
    </subcellularLocation>
</comment>
<dbReference type="AlphaFoldDB" id="A0A1W9HU25"/>
<keyword evidence="4 10" id="KW-0812">Transmembrane</keyword>
<dbReference type="Proteomes" id="UP000192872">
    <property type="component" value="Unassembled WGS sequence"/>
</dbReference>
<keyword evidence="3 10" id="KW-1134">Transmembrane beta strand</keyword>
<keyword evidence="6 10" id="KW-0406">Ion transport</keyword>
<dbReference type="RefSeq" id="WP_376803848.1">
    <property type="nucleotide sequence ID" value="NZ_LWDL01000024.1"/>
</dbReference>
<dbReference type="GO" id="GO:0015288">
    <property type="term" value="F:porin activity"/>
    <property type="evidence" value="ECO:0007669"/>
    <property type="project" value="UniProtKB-KW"/>
</dbReference>
<evidence type="ECO:0000313" key="11">
    <source>
        <dbReference type="EMBL" id="OQW50772.1"/>
    </source>
</evidence>
<evidence type="ECO:0000256" key="7">
    <source>
        <dbReference type="ARBA" id="ARBA00023114"/>
    </source>
</evidence>
<organism evidence="11 12">
    <name type="scientific">Candidatus Raskinella chloraquaticus</name>
    <dbReference type="NCBI Taxonomy" id="1951219"/>
    <lineage>
        <taxon>Bacteria</taxon>
        <taxon>Pseudomonadati</taxon>
        <taxon>Pseudomonadota</taxon>
        <taxon>Alphaproteobacteria</taxon>
        <taxon>Hyphomicrobiales</taxon>
        <taxon>Phreatobacteraceae</taxon>
        <taxon>Candidatus Raskinella</taxon>
    </lineage>
</organism>
<name>A0A1W9HU25_9HYPH</name>
<keyword evidence="5 10" id="KW-0732">Signal</keyword>
<evidence type="ECO:0000313" key="12">
    <source>
        <dbReference type="Proteomes" id="UP000192872"/>
    </source>
</evidence>
<comment type="domain">
    <text evidence="10">Consists of 16-stranded beta-barrel sheets, with large surface-exposed loops, that form a transmembrane pore at the center of each barrel. The pore is partially ocluded by a peptide loop that folds into the pore lumen.</text>
</comment>
<dbReference type="GO" id="GO:0006811">
    <property type="term" value="P:monoatomic ion transport"/>
    <property type="evidence" value="ECO:0007669"/>
    <property type="project" value="UniProtKB-KW"/>
</dbReference>
<feature type="chain" id="PRO_5044047629" description="Porin" evidence="10">
    <location>
        <begin position="24"/>
        <end position="498"/>
    </location>
</feature>
<evidence type="ECO:0000256" key="3">
    <source>
        <dbReference type="ARBA" id="ARBA00022452"/>
    </source>
</evidence>
<protein>
    <recommendedName>
        <fullName evidence="10">Porin</fullName>
    </recommendedName>
</protein>
<evidence type="ECO:0000256" key="8">
    <source>
        <dbReference type="ARBA" id="ARBA00023136"/>
    </source>
</evidence>
<gene>
    <name evidence="11" type="ORF">A4S15_13310</name>
</gene>
<dbReference type="GO" id="GO:0009279">
    <property type="term" value="C:cell outer membrane"/>
    <property type="evidence" value="ECO:0007669"/>
    <property type="project" value="UniProtKB-SubCell"/>
</dbReference>
<feature type="signal peptide" evidence="10">
    <location>
        <begin position="1"/>
        <end position="23"/>
    </location>
</feature>
<evidence type="ECO:0000256" key="9">
    <source>
        <dbReference type="ARBA" id="ARBA00023237"/>
    </source>
</evidence>
<dbReference type="InterPro" id="IPR003684">
    <property type="entry name" value="Porin_alphabac"/>
</dbReference>